<dbReference type="CDD" id="cd01041">
    <property type="entry name" value="Rubrerythrin"/>
    <property type="match status" value="1"/>
</dbReference>
<evidence type="ECO:0000256" key="5">
    <source>
        <dbReference type="ARBA" id="ARBA00023004"/>
    </source>
</evidence>
<protein>
    <submittedName>
        <fullName evidence="9">Rubrerythrin family protein</fullName>
    </submittedName>
</protein>
<dbReference type="InterPro" id="IPR003251">
    <property type="entry name" value="Rr_diiron-bd_dom"/>
</dbReference>
<evidence type="ECO:0000313" key="9">
    <source>
        <dbReference type="EMBL" id="QTU84409.1"/>
    </source>
</evidence>
<dbReference type="PANTHER" id="PTHR43865:SF1">
    <property type="entry name" value="RUBRERYTHRIN-RELATED"/>
    <property type="match status" value="1"/>
</dbReference>
<evidence type="ECO:0000313" key="10">
    <source>
        <dbReference type="Proteomes" id="UP000636394"/>
    </source>
</evidence>
<dbReference type="InterPro" id="IPR048574">
    <property type="entry name" value="RUBY_RBDX"/>
</dbReference>
<dbReference type="InterPro" id="IPR009078">
    <property type="entry name" value="Ferritin-like_SF"/>
</dbReference>
<dbReference type="Gene3D" id="2.20.28.10">
    <property type="match status" value="1"/>
</dbReference>
<evidence type="ECO:0000313" key="11">
    <source>
        <dbReference type="Proteomes" id="UP000671910"/>
    </source>
</evidence>
<dbReference type="CDD" id="cd00729">
    <property type="entry name" value="rubredoxin_SM"/>
    <property type="match status" value="1"/>
</dbReference>
<keyword evidence="3" id="KW-0479">Metal-binding</keyword>
<dbReference type="SUPFAM" id="SSF57802">
    <property type="entry name" value="Rubredoxin-like"/>
    <property type="match status" value="1"/>
</dbReference>
<dbReference type="Gene3D" id="1.20.1260.10">
    <property type="match status" value="1"/>
</dbReference>
<dbReference type="GO" id="GO:0016491">
    <property type="term" value="F:oxidoreductase activity"/>
    <property type="evidence" value="ECO:0007669"/>
    <property type="project" value="InterPro"/>
</dbReference>
<keyword evidence="10" id="KW-1185">Reference proteome</keyword>
<evidence type="ECO:0000313" key="8">
    <source>
        <dbReference type="EMBL" id="NHM13902.1"/>
    </source>
</evidence>
<evidence type="ECO:0000256" key="1">
    <source>
        <dbReference type="ARBA" id="ARBA00001965"/>
    </source>
</evidence>
<keyword evidence="5" id="KW-0408">Iron</keyword>
<dbReference type="PROSITE" id="PS50903">
    <property type="entry name" value="RUBREDOXIN_LIKE"/>
    <property type="match status" value="1"/>
</dbReference>
<dbReference type="InterPro" id="IPR024934">
    <property type="entry name" value="Rubredoxin-like_dom"/>
</dbReference>
<dbReference type="InterPro" id="IPR009040">
    <property type="entry name" value="Ferritin-like_diiron"/>
</dbReference>
<dbReference type="AlphaFoldDB" id="A0A9E6MR40"/>
<evidence type="ECO:0000259" key="7">
    <source>
        <dbReference type="PROSITE" id="PS50905"/>
    </source>
</evidence>
<dbReference type="Pfam" id="PF21349">
    <property type="entry name" value="RUBY_RBDX"/>
    <property type="match status" value="1"/>
</dbReference>
<name>A0A9E6MR40_9ACTN</name>
<dbReference type="PANTHER" id="PTHR43865">
    <property type="entry name" value="RUBRERYTHRIN-RELATED"/>
    <property type="match status" value="1"/>
</dbReference>
<evidence type="ECO:0000256" key="2">
    <source>
        <dbReference type="ARBA" id="ARBA00022448"/>
    </source>
</evidence>
<feature type="domain" description="Rubredoxin-like" evidence="6">
    <location>
        <begin position="144"/>
        <end position="178"/>
    </location>
</feature>
<keyword evidence="4" id="KW-0249">Electron transport</keyword>
<dbReference type="RefSeq" id="WP_165059773.1">
    <property type="nucleotide sequence ID" value="NZ_CP072829.1"/>
</dbReference>
<dbReference type="PROSITE" id="PS50905">
    <property type="entry name" value="FERRITIN_LIKE"/>
    <property type="match status" value="1"/>
</dbReference>
<accession>A0A9E6MR40</accession>
<dbReference type="EMBL" id="WPCR01000004">
    <property type="protein sequence ID" value="NHM13902.1"/>
    <property type="molecule type" value="Genomic_DNA"/>
</dbReference>
<dbReference type="KEGG" id="ebz:J7S26_00235"/>
<dbReference type="GO" id="GO:0005506">
    <property type="term" value="F:iron ion binding"/>
    <property type="evidence" value="ECO:0007669"/>
    <property type="project" value="InterPro"/>
</dbReference>
<reference evidence="9" key="2">
    <citation type="submission" date="2021-04" db="EMBL/GenBank/DDBJ databases">
        <title>Novel species in family Eggerthellaceae.</title>
        <authorList>
            <person name="Zhang G."/>
        </authorList>
    </citation>
    <scope>NUCLEOTIDE SEQUENCE</scope>
    <source>
        <strain evidence="9">Zg-886</strain>
    </source>
</reference>
<gene>
    <name evidence="8" type="ORF">GMI68_03800</name>
    <name evidence="9" type="ORF">J7S26_00235</name>
</gene>
<proteinExistence type="predicted"/>
<organism evidence="9 11">
    <name type="scientific">Xiamenia xianingshaonis</name>
    <dbReference type="NCBI Taxonomy" id="2682776"/>
    <lineage>
        <taxon>Bacteria</taxon>
        <taxon>Bacillati</taxon>
        <taxon>Actinomycetota</taxon>
        <taxon>Coriobacteriia</taxon>
        <taxon>Eggerthellales</taxon>
        <taxon>Eggerthellaceae</taxon>
        <taxon>Xiamenia</taxon>
    </lineage>
</organism>
<evidence type="ECO:0000256" key="3">
    <source>
        <dbReference type="ARBA" id="ARBA00022723"/>
    </source>
</evidence>
<dbReference type="Proteomes" id="UP000671910">
    <property type="component" value="Chromosome"/>
</dbReference>
<keyword evidence="2" id="KW-0813">Transport</keyword>
<sequence>MSTELKKNSQSWKNLEHALGLECRAYCEYTFYSQQAAKDGYTQISEIFAETADNELRHAKLLFKKMHDDAIPHTLDNLEAARHDEEVEGVETYQKAAQDARDEGLDDLGEWFDMLADIELHHKERFETLIGRINADEVFHREEPKVWYCTVCGHIHVGTEPPECCPVCDHPRGHFEIKAENY</sequence>
<reference evidence="8 10" key="1">
    <citation type="submission" date="2019-11" db="EMBL/GenBank/DDBJ databases">
        <title>Eggerthellaceae novel genus isolated from the rectal contents of marmort.</title>
        <authorList>
            <person name="Zhang G."/>
        </authorList>
    </citation>
    <scope>NUCLEOTIDE SEQUENCE [LARGE SCALE GENOMIC DNA]</scope>
    <source>
        <strain evidence="8">Zg-886</strain>
        <strain evidence="10">zg-886</strain>
    </source>
</reference>
<dbReference type="Pfam" id="PF02915">
    <property type="entry name" value="Rubrerythrin"/>
    <property type="match status" value="2"/>
</dbReference>
<comment type="cofactor">
    <cofactor evidence="1">
        <name>Fe(3+)</name>
        <dbReference type="ChEBI" id="CHEBI:29034"/>
    </cofactor>
</comment>
<evidence type="ECO:0000259" key="6">
    <source>
        <dbReference type="PROSITE" id="PS50903"/>
    </source>
</evidence>
<dbReference type="SUPFAM" id="SSF47240">
    <property type="entry name" value="Ferritin-like"/>
    <property type="match status" value="1"/>
</dbReference>
<evidence type="ECO:0000256" key="4">
    <source>
        <dbReference type="ARBA" id="ARBA00022982"/>
    </source>
</evidence>
<feature type="domain" description="Ferritin-like diiron" evidence="7">
    <location>
        <begin position="5"/>
        <end position="137"/>
    </location>
</feature>
<dbReference type="Proteomes" id="UP000636394">
    <property type="component" value="Unassembled WGS sequence"/>
</dbReference>
<dbReference type="InterPro" id="IPR052364">
    <property type="entry name" value="Rubrerythrin"/>
</dbReference>
<dbReference type="InterPro" id="IPR012347">
    <property type="entry name" value="Ferritin-like"/>
</dbReference>
<dbReference type="EMBL" id="CP072829">
    <property type="protein sequence ID" value="QTU84409.1"/>
    <property type="molecule type" value="Genomic_DNA"/>
</dbReference>